<gene>
    <name evidence="2" type="ORF">CC84DRAFT_1258712</name>
</gene>
<evidence type="ECO:0000256" key="1">
    <source>
        <dbReference type="SAM" id="MobiDB-lite"/>
    </source>
</evidence>
<organism evidence="2 3">
    <name type="scientific">Paraphaeosphaeria sporulosa</name>
    <dbReference type="NCBI Taxonomy" id="1460663"/>
    <lineage>
        <taxon>Eukaryota</taxon>
        <taxon>Fungi</taxon>
        <taxon>Dikarya</taxon>
        <taxon>Ascomycota</taxon>
        <taxon>Pezizomycotina</taxon>
        <taxon>Dothideomycetes</taxon>
        <taxon>Pleosporomycetidae</taxon>
        <taxon>Pleosporales</taxon>
        <taxon>Massarineae</taxon>
        <taxon>Didymosphaeriaceae</taxon>
        <taxon>Paraphaeosphaeria</taxon>
    </lineage>
</organism>
<feature type="region of interest" description="Disordered" evidence="1">
    <location>
        <begin position="86"/>
        <end position="112"/>
    </location>
</feature>
<feature type="region of interest" description="Disordered" evidence="1">
    <location>
        <begin position="162"/>
        <end position="209"/>
    </location>
</feature>
<feature type="compositionally biased region" description="Basic and acidic residues" evidence="1">
    <location>
        <begin position="190"/>
        <end position="209"/>
    </location>
</feature>
<dbReference type="OrthoDB" id="3755331at2759"/>
<dbReference type="GeneID" id="28768335"/>
<keyword evidence="3" id="KW-1185">Reference proteome</keyword>
<protein>
    <submittedName>
        <fullName evidence="2">Uncharacterized protein</fullName>
    </submittedName>
</protein>
<evidence type="ECO:0000313" key="2">
    <source>
        <dbReference type="EMBL" id="OAG07666.1"/>
    </source>
</evidence>
<proteinExistence type="predicted"/>
<accession>A0A177CK30</accession>
<dbReference type="Proteomes" id="UP000077069">
    <property type="component" value="Unassembled WGS sequence"/>
</dbReference>
<dbReference type="RefSeq" id="XP_018038031.1">
    <property type="nucleotide sequence ID" value="XM_018184849.1"/>
</dbReference>
<dbReference type="EMBL" id="KV441551">
    <property type="protein sequence ID" value="OAG07666.1"/>
    <property type="molecule type" value="Genomic_DNA"/>
</dbReference>
<sequence>MPVPQHRKSHYLLPLNSMIFKSKSSSNLPSTEQRNIHTKSTTTLHRLSMIEQPDEELTALPLAPPNKPIRRTPKNHDPAISSLRSRASTEHLETVPHPALRPSRSMGDLRDGDLKDDKKLESIWRRFILALKKPFRKGKEPVAEPREMVIGGPTDFKHLQTGTACLPGNPTLPAPDNNDPEDQTSSGDWETVRQSESTFRREESFQRQL</sequence>
<dbReference type="InParanoid" id="A0A177CK30"/>
<reference evidence="2 3" key="1">
    <citation type="submission" date="2016-05" db="EMBL/GenBank/DDBJ databases">
        <title>Comparative analysis of secretome profiles of manganese(II)-oxidizing ascomycete fungi.</title>
        <authorList>
            <consortium name="DOE Joint Genome Institute"/>
            <person name="Zeiner C.A."/>
            <person name="Purvine S.O."/>
            <person name="Zink E.M."/>
            <person name="Wu S."/>
            <person name="Pasa-Tolic L."/>
            <person name="Chaput D.L."/>
            <person name="Haridas S."/>
            <person name="Grigoriev I.V."/>
            <person name="Santelli C.M."/>
            <person name="Hansel C.M."/>
        </authorList>
    </citation>
    <scope>NUCLEOTIDE SEQUENCE [LARGE SCALE GENOMIC DNA]</scope>
    <source>
        <strain evidence="2 3">AP3s5-JAC2a</strain>
    </source>
</reference>
<dbReference type="AlphaFoldDB" id="A0A177CK30"/>
<name>A0A177CK30_9PLEO</name>
<evidence type="ECO:0000313" key="3">
    <source>
        <dbReference type="Proteomes" id="UP000077069"/>
    </source>
</evidence>